<dbReference type="KEGG" id="nfr:ERS450000_01589"/>
<feature type="region of interest" description="Disordered" evidence="1">
    <location>
        <begin position="53"/>
        <end position="80"/>
    </location>
</feature>
<dbReference type="AlphaFoldDB" id="A0A0H5P0I5"/>
<dbReference type="SUPFAM" id="SSF50969">
    <property type="entry name" value="YVTN repeat-like/Quinoprotein amine dehydrogenase"/>
    <property type="match status" value="1"/>
</dbReference>
<dbReference type="Proteomes" id="UP000057820">
    <property type="component" value="Chromosome 1"/>
</dbReference>
<evidence type="ECO:0000313" key="3">
    <source>
        <dbReference type="Proteomes" id="UP000057820"/>
    </source>
</evidence>
<accession>A0A0H5P0I5</accession>
<protein>
    <recommendedName>
        <fullName evidence="4">LVIVD repeat-containing protein</fullName>
    </recommendedName>
</protein>
<organism evidence="2 3">
    <name type="scientific">Nocardia farcinica</name>
    <dbReference type="NCBI Taxonomy" id="37329"/>
    <lineage>
        <taxon>Bacteria</taxon>
        <taxon>Bacillati</taxon>
        <taxon>Actinomycetota</taxon>
        <taxon>Actinomycetes</taxon>
        <taxon>Mycobacteriales</taxon>
        <taxon>Nocardiaceae</taxon>
        <taxon>Nocardia</taxon>
    </lineage>
</organism>
<name>A0A0H5P0I5_NOCFR</name>
<sequence length="524" mass="55517">MRSPSGMRRARPLAVLVAGVLAAMMLPGGAGADLRSDIETAVQEFFDVGRTAVPRADCGPGSRPEPGLQGDVPAADRDSGRSTMGYSCNISMVGRYPGHGAGITSTSFEHCAYLGTFFPGNLLTQGGGVQVLDLSDPAAPRHTATLTEPAMVAGTWESLKVNTERKLLVGTGVPLLLGAGFLSVYDVSDCAHPRLLNPGPGTNPAMPLPITTHEGGFSPDGRTYWASGIVPGFLSAVDLTDPANPRVIWQGLTGIEAHGFGVSPDGNRLYLSALGGFTVLDVGAVQRRDPNPQVHHIGRTFWTDGWATQHSIPVSYDGEPFLFTVDEGGSGGVKLIDLSDETAPNVAAKLKLEINLPQHIDSNIGSSMGGSAFAYESHYCAADRQVNPTALACGWISSGIRVFDVRDPFAIREIAYFNPPARTGRNLELWNSPHALASLIGVPLMSAPTAVRAVLEGEFNPHDALTPRTGRLAFGDVSTDWCFSPPEWRGDQLYVACSDNGFMVLQLENGVYTPPPDQRSVVGS</sequence>
<dbReference type="Gene3D" id="2.130.10.10">
    <property type="entry name" value="YVTN repeat-like/Quinoprotein amine dehydrogenase"/>
    <property type="match status" value="1"/>
</dbReference>
<reference evidence="3" key="1">
    <citation type="submission" date="2015-03" db="EMBL/GenBank/DDBJ databases">
        <authorList>
            <consortium name="Pathogen Informatics"/>
        </authorList>
    </citation>
    <scope>NUCLEOTIDE SEQUENCE [LARGE SCALE GENOMIC DNA]</scope>
    <source>
        <strain evidence="3">NCTC11134</strain>
    </source>
</reference>
<evidence type="ECO:0000256" key="1">
    <source>
        <dbReference type="SAM" id="MobiDB-lite"/>
    </source>
</evidence>
<proteinExistence type="predicted"/>
<gene>
    <name evidence="2" type="ORF">ERS450000_01589</name>
</gene>
<evidence type="ECO:0000313" key="2">
    <source>
        <dbReference type="EMBL" id="CRY75921.1"/>
    </source>
</evidence>
<dbReference type="EMBL" id="LN868938">
    <property type="protein sequence ID" value="CRY75921.1"/>
    <property type="molecule type" value="Genomic_DNA"/>
</dbReference>
<dbReference type="RefSeq" id="WP_107103090.1">
    <property type="nucleotide sequence ID" value="NZ_CP031418.1"/>
</dbReference>
<evidence type="ECO:0008006" key="4">
    <source>
        <dbReference type="Google" id="ProtNLM"/>
    </source>
</evidence>
<dbReference type="InterPro" id="IPR011044">
    <property type="entry name" value="Quino_amine_DH_bsu"/>
</dbReference>
<dbReference type="InterPro" id="IPR015943">
    <property type="entry name" value="WD40/YVTN_repeat-like_dom_sf"/>
</dbReference>